<proteinExistence type="inferred from homology"/>
<reference evidence="8 9" key="1">
    <citation type="submission" date="2019-10" db="EMBL/GenBank/DDBJ databases">
        <authorList>
            <person name="Palmer J.M."/>
        </authorList>
    </citation>
    <scope>NUCLEOTIDE SEQUENCE [LARGE SCALE GENOMIC DNA]</scope>
    <source>
        <strain evidence="8 9">TWF694</strain>
    </source>
</reference>
<feature type="transmembrane region" description="Helical" evidence="7">
    <location>
        <begin position="97"/>
        <end position="114"/>
    </location>
</feature>
<keyword evidence="9" id="KW-1185">Reference proteome</keyword>
<evidence type="ECO:0000256" key="5">
    <source>
        <dbReference type="ARBA" id="ARBA00023136"/>
    </source>
</evidence>
<dbReference type="AlphaFoldDB" id="A0AAV9XFB9"/>
<name>A0AAV9XFB9_9PEZI</name>
<protein>
    <recommendedName>
        <fullName evidence="10">Aquaporin-like protein</fullName>
    </recommendedName>
</protein>
<dbReference type="PANTHER" id="PTHR19139">
    <property type="entry name" value="AQUAPORIN TRANSPORTER"/>
    <property type="match status" value="1"/>
</dbReference>
<gene>
    <name evidence="8" type="ORF">TWF694_008041</name>
</gene>
<comment type="subcellular location">
    <subcellularLocation>
        <location evidence="1">Membrane</location>
        <topology evidence="1">Multi-pass membrane protein</topology>
    </subcellularLocation>
</comment>
<evidence type="ECO:0000256" key="7">
    <source>
        <dbReference type="SAM" id="Phobius"/>
    </source>
</evidence>
<dbReference type="GO" id="GO:0005886">
    <property type="term" value="C:plasma membrane"/>
    <property type="evidence" value="ECO:0007669"/>
    <property type="project" value="TreeGrafter"/>
</dbReference>
<dbReference type="InterPro" id="IPR034294">
    <property type="entry name" value="Aquaporin_transptr"/>
</dbReference>
<dbReference type="Proteomes" id="UP001365542">
    <property type="component" value="Unassembled WGS sequence"/>
</dbReference>
<dbReference type="Gene3D" id="1.20.1080.10">
    <property type="entry name" value="Glycerol uptake facilitator protein"/>
    <property type="match status" value="1"/>
</dbReference>
<comment type="caution">
    <text evidence="8">The sequence shown here is derived from an EMBL/GenBank/DDBJ whole genome shotgun (WGS) entry which is preliminary data.</text>
</comment>
<keyword evidence="3 6" id="KW-0812">Transmembrane</keyword>
<evidence type="ECO:0000313" key="8">
    <source>
        <dbReference type="EMBL" id="KAK6540646.1"/>
    </source>
</evidence>
<evidence type="ECO:0000256" key="2">
    <source>
        <dbReference type="ARBA" id="ARBA00006175"/>
    </source>
</evidence>
<organism evidence="8 9">
    <name type="scientific">Orbilia ellipsospora</name>
    <dbReference type="NCBI Taxonomy" id="2528407"/>
    <lineage>
        <taxon>Eukaryota</taxon>
        <taxon>Fungi</taxon>
        <taxon>Dikarya</taxon>
        <taxon>Ascomycota</taxon>
        <taxon>Pezizomycotina</taxon>
        <taxon>Orbiliomycetes</taxon>
        <taxon>Orbiliales</taxon>
        <taxon>Orbiliaceae</taxon>
        <taxon>Orbilia</taxon>
    </lineage>
</organism>
<sequence>MVFSSRNSGWVERDVRIKGLGWMNIELKNEFVAAIGEYVGTVLFLFFAFAGTQVANVPAAAVVNYQPAAANILYIALSFGFSLAVNAWVFYRISGSLFNPAVTLAMVLAGAISWKRHAQPTLSLSPRN</sequence>
<dbReference type="Pfam" id="PF00230">
    <property type="entry name" value="MIP"/>
    <property type="match status" value="1"/>
</dbReference>
<feature type="transmembrane region" description="Helical" evidence="7">
    <location>
        <begin position="31"/>
        <end position="51"/>
    </location>
</feature>
<dbReference type="SUPFAM" id="SSF81338">
    <property type="entry name" value="Aquaporin-like"/>
    <property type="match status" value="1"/>
</dbReference>
<evidence type="ECO:0000313" key="9">
    <source>
        <dbReference type="Proteomes" id="UP001365542"/>
    </source>
</evidence>
<evidence type="ECO:0000256" key="4">
    <source>
        <dbReference type="ARBA" id="ARBA00022989"/>
    </source>
</evidence>
<evidence type="ECO:0000256" key="3">
    <source>
        <dbReference type="ARBA" id="ARBA00022692"/>
    </source>
</evidence>
<dbReference type="PANTHER" id="PTHR19139:SF199">
    <property type="entry name" value="MIP17260P"/>
    <property type="match status" value="1"/>
</dbReference>
<keyword evidence="4 7" id="KW-1133">Transmembrane helix</keyword>
<evidence type="ECO:0000256" key="1">
    <source>
        <dbReference type="ARBA" id="ARBA00004141"/>
    </source>
</evidence>
<dbReference type="InterPro" id="IPR023271">
    <property type="entry name" value="Aquaporin-like"/>
</dbReference>
<dbReference type="GO" id="GO:0015250">
    <property type="term" value="F:water channel activity"/>
    <property type="evidence" value="ECO:0007669"/>
    <property type="project" value="TreeGrafter"/>
</dbReference>
<feature type="transmembrane region" description="Helical" evidence="7">
    <location>
        <begin position="72"/>
        <end position="91"/>
    </location>
</feature>
<dbReference type="InterPro" id="IPR000425">
    <property type="entry name" value="MIP"/>
</dbReference>
<accession>A0AAV9XFB9</accession>
<dbReference type="PRINTS" id="PR00783">
    <property type="entry name" value="MINTRINSICP"/>
</dbReference>
<evidence type="ECO:0008006" key="10">
    <source>
        <dbReference type="Google" id="ProtNLM"/>
    </source>
</evidence>
<keyword evidence="6" id="KW-0813">Transport</keyword>
<comment type="similarity">
    <text evidence="2 6">Belongs to the MIP/aquaporin (TC 1.A.8) family.</text>
</comment>
<dbReference type="EMBL" id="JAVHJO010000004">
    <property type="protein sequence ID" value="KAK6540646.1"/>
    <property type="molecule type" value="Genomic_DNA"/>
</dbReference>
<keyword evidence="5 7" id="KW-0472">Membrane</keyword>
<evidence type="ECO:0000256" key="6">
    <source>
        <dbReference type="RuleBase" id="RU000477"/>
    </source>
</evidence>